<dbReference type="Pfam" id="PF13574">
    <property type="entry name" value="Reprolysin_2"/>
    <property type="match status" value="1"/>
</dbReference>
<keyword evidence="4" id="KW-0732">Signal</keyword>
<dbReference type="InterPro" id="IPR024079">
    <property type="entry name" value="MetalloPept_cat_dom_sf"/>
</dbReference>
<evidence type="ECO:0000256" key="4">
    <source>
        <dbReference type="SAM" id="SignalP"/>
    </source>
</evidence>
<comment type="caution">
    <text evidence="2">Lacks conserved residue(s) required for the propagation of feature annotation.</text>
</comment>
<dbReference type="PROSITE" id="PS50214">
    <property type="entry name" value="DISINTEGRIN_2"/>
    <property type="match status" value="1"/>
</dbReference>
<sequence>MHTVRNLYVPLLFFCLHVFISRCFCNVHSIFHHFDILKSKDISVKDGESTNTEPTKHIRLSFTAFQTRFTLVLRQGGNVLHPHAEATVVDGLGKMTPVPIDRSVFFSGTANRNPSFEVNAASLRSVWIIHIDTPNEFYAVEPLKFYDSEANSAHMIVYRGRDIRTDNQTQGQSFCGEFSLNRSLNVFPGGEHKTTEKKVGKTIRYKNKSQETPHFKHMFSHVSHTFQNDLSKSTPRIFQNDAKSNRRESFDPLNLKYLLLKHTLHESKKQNSEMKSTFKSERKRVPHPLPSKHTRAVKRDKRSDAKFDQRKHLRPRNCDTLVIVDHTLYQGIGAKSEANIIITLTHVYTMVDKIFRRTSFGNRDGYGIVLRGIRIHREPSAVGYNAPHDGNKDPNALLYKMVTDVSLIKYCMAILHVQRDFSYTLGISPVPNSKRAFKYGICGSANPGSSHNVILTTAQNVGGEILSLKMFGLAIAHEIGHNWGSHHDPVSGPCAGSSQNGHFIMWPTASSSPLKRNNYEFSRCSRGQIGDILKHRAKLCFRTDQDLEQLCGNGILEPSEECDPGPYEGTTGDPCCTASCGFRLGAVCSPRNQPCCTSDCQIANMTQTCNPRGVLMPCYKQSNCTGDSASFCPLSESLPNSTPCGDKGECWYGRCESFCEILGRNMTPPLDLRPCQKAENKTTMCLHCCRKSGSEVCNCPSGVSTLKDGSPCISGICSKGKCVPGKKQYATRGLMIEKLFNSAAHAREELARTI</sequence>
<feature type="non-terminal residue" evidence="7">
    <location>
        <position position="754"/>
    </location>
</feature>
<feature type="compositionally biased region" description="Basic and acidic residues" evidence="3">
    <location>
        <begin position="266"/>
        <end position="280"/>
    </location>
</feature>
<evidence type="ECO:0000256" key="2">
    <source>
        <dbReference type="PROSITE-ProRule" id="PRU00276"/>
    </source>
</evidence>
<feature type="binding site" evidence="2">
    <location>
        <position position="487"/>
    </location>
    <ligand>
        <name>Zn(2+)</name>
        <dbReference type="ChEBI" id="CHEBI:29105"/>
        <note>catalytic</note>
    </ligand>
</feature>
<evidence type="ECO:0000259" key="6">
    <source>
        <dbReference type="PROSITE" id="PS50215"/>
    </source>
</evidence>
<comment type="caution">
    <text evidence="7">The sequence shown here is derived from an EMBL/GenBank/DDBJ whole genome shotgun (WGS) entry which is preliminary data.</text>
</comment>
<keyword evidence="2" id="KW-0862">Zinc</keyword>
<evidence type="ECO:0000256" key="3">
    <source>
        <dbReference type="SAM" id="MobiDB-lite"/>
    </source>
</evidence>
<reference evidence="7 8" key="1">
    <citation type="submission" date="2019-01" db="EMBL/GenBank/DDBJ databases">
        <title>A draft genome assembly of the solar-powered sea slug Elysia chlorotica.</title>
        <authorList>
            <person name="Cai H."/>
            <person name="Li Q."/>
            <person name="Fang X."/>
            <person name="Li J."/>
            <person name="Curtis N.E."/>
            <person name="Altenburger A."/>
            <person name="Shibata T."/>
            <person name="Feng M."/>
            <person name="Maeda T."/>
            <person name="Schwartz J.A."/>
            <person name="Shigenobu S."/>
            <person name="Lundholm N."/>
            <person name="Nishiyama T."/>
            <person name="Yang H."/>
            <person name="Hasebe M."/>
            <person name="Li S."/>
            <person name="Pierce S.K."/>
            <person name="Wang J."/>
        </authorList>
    </citation>
    <scope>NUCLEOTIDE SEQUENCE [LARGE SCALE GENOMIC DNA]</scope>
    <source>
        <strain evidence="7">EC2010</strain>
        <tissue evidence="7">Whole organism of an adult</tissue>
    </source>
</reference>
<dbReference type="Gene3D" id="4.10.70.10">
    <property type="entry name" value="Disintegrin domain"/>
    <property type="match status" value="1"/>
</dbReference>
<dbReference type="SUPFAM" id="SSF55486">
    <property type="entry name" value="Metalloproteases ('zincins'), catalytic domain"/>
    <property type="match status" value="1"/>
</dbReference>
<feature type="domain" description="Disintegrin" evidence="5">
    <location>
        <begin position="548"/>
        <end position="640"/>
    </location>
</feature>
<dbReference type="InterPro" id="IPR036436">
    <property type="entry name" value="Disintegrin_dom_sf"/>
</dbReference>
<name>A0A433TQD9_ELYCH</name>
<feature type="compositionally biased region" description="Basic residues" evidence="3">
    <location>
        <begin position="281"/>
        <end position="300"/>
    </location>
</feature>
<dbReference type="OrthoDB" id="6145095at2759"/>
<dbReference type="EMBL" id="RQTK01000228">
    <property type="protein sequence ID" value="RUS83823.1"/>
    <property type="molecule type" value="Genomic_DNA"/>
</dbReference>
<dbReference type="GO" id="GO:0006509">
    <property type="term" value="P:membrane protein ectodomain proteolysis"/>
    <property type="evidence" value="ECO:0007669"/>
    <property type="project" value="TreeGrafter"/>
</dbReference>
<keyword evidence="2" id="KW-0479">Metal-binding</keyword>
<proteinExistence type="predicted"/>
<keyword evidence="8" id="KW-1185">Reference proteome</keyword>
<dbReference type="InterPro" id="IPR001762">
    <property type="entry name" value="Disintegrin_dom"/>
</dbReference>
<dbReference type="Pfam" id="PF00200">
    <property type="entry name" value="Disintegrin"/>
    <property type="match status" value="1"/>
</dbReference>
<evidence type="ECO:0000259" key="5">
    <source>
        <dbReference type="PROSITE" id="PS50214"/>
    </source>
</evidence>
<keyword evidence="1" id="KW-1015">Disulfide bond</keyword>
<feature type="active site" evidence="2">
    <location>
        <position position="478"/>
    </location>
</feature>
<dbReference type="GO" id="GO:0007219">
    <property type="term" value="P:Notch signaling pathway"/>
    <property type="evidence" value="ECO:0007669"/>
    <property type="project" value="TreeGrafter"/>
</dbReference>
<feature type="domain" description="Peptidase M12B" evidence="6">
    <location>
        <begin position="316"/>
        <end position="545"/>
    </location>
</feature>
<feature type="signal peptide" evidence="4">
    <location>
        <begin position="1"/>
        <end position="25"/>
    </location>
</feature>
<gene>
    <name evidence="7" type="ORF">EGW08_008404</name>
</gene>
<feature type="binding site" evidence="2">
    <location>
        <position position="481"/>
    </location>
    <ligand>
        <name>Zn(2+)</name>
        <dbReference type="ChEBI" id="CHEBI:29105"/>
        <note>catalytic</note>
    </ligand>
</feature>
<dbReference type="FunFam" id="4.10.70.10:FF:000003">
    <property type="entry name" value="Disintegrin and metalloproteinase domain-containing protein 17"/>
    <property type="match status" value="1"/>
</dbReference>
<feature type="chain" id="PRO_5019176564" description="Peptidase M12B domain-containing protein" evidence="4">
    <location>
        <begin position="26"/>
        <end position="754"/>
    </location>
</feature>
<evidence type="ECO:0000313" key="7">
    <source>
        <dbReference type="EMBL" id="RUS83823.1"/>
    </source>
</evidence>
<protein>
    <recommendedName>
        <fullName evidence="9">Peptidase M12B domain-containing protein</fullName>
    </recommendedName>
</protein>
<organism evidence="7 8">
    <name type="scientific">Elysia chlorotica</name>
    <name type="common">Eastern emerald elysia</name>
    <name type="synonym">Sea slug</name>
    <dbReference type="NCBI Taxonomy" id="188477"/>
    <lineage>
        <taxon>Eukaryota</taxon>
        <taxon>Metazoa</taxon>
        <taxon>Spiralia</taxon>
        <taxon>Lophotrochozoa</taxon>
        <taxon>Mollusca</taxon>
        <taxon>Gastropoda</taxon>
        <taxon>Heterobranchia</taxon>
        <taxon>Euthyneura</taxon>
        <taxon>Panpulmonata</taxon>
        <taxon>Sacoglossa</taxon>
        <taxon>Placobranchoidea</taxon>
        <taxon>Plakobranchidae</taxon>
        <taxon>Elysia</taxon>
    </lineage>
</organism>
<dbReference type="GO" id="GO:0004222">
    <property type="term" value="F:metalloendopeptidase activity"/>
    <property type="evidence" value="ECO:0007669"/>
    <property type="project" value="InterPro"/>
</dbReference>
<evidence type="ECO:0008006" key="9">
    <source>
        <dbReference type="Google" id="ProtNLM"/>
    </source>
</evidence>
<feature type="binding site" evidence="2">
    <location>
        <position position="477"/>
    </location>
    <ligand>
        <name>Zn(2+)</name>
        <dbReference type="ChEBI" id="CHEBI:29105"/>
        <note>catalytic</note>
    </ligand>
</feature>
<dbReference type="InterPro" id="IPR001590">
    <property type="entry name" value="Peptidase_M12B"/>
</dbReference>
<evidence type="ECO:0000313" key="8">
    <source>
        <dbReference type="Proteomes" id="UP000271974"/>
    </source>
</evidence>
<accession>A0A433TQD9</accession>
<dbReference type="Gene3D" id="3.40.390.10">
    <property type="entry name" value="Collagenase (Catalytic Domain)"/>
    <property type="match status" value="1"/>
</dbReference>
<dbReference type="PANTHER" id="PTHR45702:SF2">
    <property type="entry name" value="KUZBANIAN, ISOFORM A"/>
    <property type="match status" value="1"/>
</dbReference>
<dbReference type="Proteomes" id="UP000271974">
    <property type="component" value="Unassembled WGS sequence"/>
</dbReference>
<dbReference type="PROSITE" id="PS50215">
    <property type="entry name" value="ADAM_MEPRO"/>
    <property type="match status" value="1"/>
</dbReference>
<dbReference type="GO" id="GO:0046872">
    <property type="term" value="F:metal ion binding"/>
    <property type="evidence" value="ECO:0007669"/>
    <property type="project" value="UniProtKB-KW"/>
</dbReference>
<dbReference type="STRING" id="188477.A0A433TQD9"/>
<dbReference type="PANTHER" id="PTHR45702">
    <property type="entry name" value="ADAM10/ADAM17 METALLOPEPTIDASE FAMILY MEMBER"/>
    <property type="match status" value="1"/>
</dbReference>
<dbReference type="SUPFAM" id="SSF57552">
    <property type="entry name" value="Blood coagulation inhibitor (disintegrin)"/>
    <property type="match status" value="1"/>
</dbReference>
<evidence type="ECO:0000256" key="1">
    <source>
        <dbReference type="ARBA" id="ARBA00023157"/>
    </source>
</evidence>
<dbReference type="GO" id="GO:0005886">
    <property type="term" value="C:plasma membrane"/>
    <property type="evidence" value="ECO:0007669"/>
    <property type="project" value="TreeGrafter"/>
</dbReference>
<dbReference type="AlphaFoldDB" id="A0A433TQD9"/>
<dbReference type="SMART" id="SM00050">
    <property type="entry name" value="DISIN"/>
    <property type="match status" value="1"/>
</dbReference>
<feature type="region of interest" description="Disordered" evidence="3">
    <location>
        <begin position="266"/>
        <end position="309"/>
    </location>
</feature>
<dbReference type="InterPro" id="IPR051489">
    <property type="entry name" value="ADAM_Metalloproteinase"/>
</dbReference>